<gene>
    <name evidence="2" type="ORF">AOQ84DRAFT_329976</name>
</gene>
<reference evidence="2 3" key="1">
    <citation type="journal article" date="2016" name="Nat. Commun.">
        <title>Ectomycorrhizal ecology is imprinted in the genome of the dominant symbiotic fungus Cenococcum geophilum.</title>
        <authorList>
            <consortium name="DOE Joint Genome Institute"/>
            <person name="Peter M."/>
            <person name="Kohler A."/>
            <person name="Ohm R.A."/>
            <person name="Kuo A."/>
            <person name="Krutzmann J."/>
            <person name="Morin E."/>
            <person name="Arend M."/>
            <person name="Barry K.W."/>
            <person name="Binder M."/>
            <person name="Choi C."/>
            <person name="Clum A."/>
            <person name="Copeland A."/>
            <person name="Grisel N."/>
            <person name="Haridas S."/>
            <person name="Kipfer T."/>
            <person name="LaButti K."/>
            <person name="Lindquist E."/>
            <person name="Lipzen A."/>
            <person name="Maire R."/>
            <person name="Meier B."/>
            <person name="Mihaltcheva S."/>
            <person name="Molinier V."/>
            <person name="Murat C."/>
            <person name="Poggeler S."/>
            <person name="Quandt C.A."/>
            <person name="Sperisen C."/>
            <person name="Tritt A."/>
            <person name="Tisserant E."/>
            <person name="Crous P.W."/>
            <person name="Henrissat B."/>
            <person name="Nehls U."/>
            <person name="Egli S."/>
            <person name="Spatafora J.W."/>
            <person name="Grigoriev I.V."/>
            <person name="Martin F.M."/>
        </authorList>
    </citation>
    <scope>NUCLEOTIDE SEQUENCE [LARGE SCALE GENOMIC DNA]</scope>
    <source>
        <strain evidence="2 3">CBS 207.34</strain>
    </source>
</reference>
<organism evidence="2 3">
    <name type="scientific">Glonium stellatum</name>
    <dbReference type="NCBI Taxonomy" id="574774"/>
    <lineage>
        <taxon>Eukaryota</taxon>
        <taxon>Fungi</taxon>
        <taxon>Dikarya</taxon>
        <taxon>Ascomycota</taxon>
        <taxon>Pezizomycotina</taxon>
        <taxon>Dothideomycetes</taxon>
        <taxon>Pleosporomycetidae</taxon>
        <taxon>Gloniales</taxon>
        <taxon>Gloniaceae</taxon>
        <taxon>Glonium</taxon>
    </lineage>
</organism>
<evidence type="ECO:0000313" key="3">
    <source>
        <dbReference type="Proteomes" id="UP000250140"/>
    </source>
</evidence>
<protein>
    <submittedName>
        <fullName evidence="2">HET-domain-containing protein</fullName>
    </submittedName>
</protein>
<dbReference type="PANTHER" id="PTHR33112:SF10">
    <property type="entry name" value="TOL"/>
    <property type="match status" value="1"/>
</dbReference>
<dbReference type="PANTHER" id="PTHR33112">
    <property type="entry name" value="DOMAIN PROTEIN, PUTATIVE-RELATED"/>
    <property type="match status" value="1"/>
</dbReference>
<dbReference type="Pfam" id="PF06985">
    <property type="entry name" value="HET"/>
    <property type="match status" value="1"/>
</dbReference>
<dbReference type="AlphaFoldDB" id="A0A8E2FDQ2"/>
<name>A0A8E2FDQ2_9PEZI</name>
<keyword evidence="3" id="KW-1185">Reference proteome</keyword>
<dbReference type="InterPro" id="IPR010730">
    <property type="entry name" value="HET"/>
</dbReference>
<accession>A0A8E2FDQ2</accession>
<evidence type="ECO:0000313" key="2">
    <source>
        <dbReference type="EMBL" id="OCL15083.1"/>
    </source>
</evidence>
<proteinExistence type="predicted"/>
<evidence type="ECO:0000259" key="1">
    <source>
        <dbReference type="Pfam" id="PF06985"/>
    </source>
</evidence>
<dbReference type="EMBL" id="KV748490">
    <property type="protein sequence ID" value="OCL15083.1"/>
    <property type="molecule type" value="Genomic_DNA"/>
</dbReference>
<sequence>MTIEVAKGWLKQCLEEHEPCRKKAHLASIWAHGSIHIVRDLDYDDRMPRRLLVVDADSVKLVEIGKTTEKTEYFALSHRWGPQETFKTTETTISDFKNGFPISVLPRTFRDALEVTRACGYRHLWIDSLCIIQDNPDDWKEESPRMAVVYGNAVCTIMATDAEDSDGGLFCHSASDQSGRHSSGALNSRAWVVQERMISSRTLAYTNNSVDWECREYDATQNEPRLVKRLLQDDREALPTHPKELFSLLRDFRINGEIKDSESELHEFADFEDGLIGERDSYNPFLKVWWQFLELYTPCSLSHEADKFLAMNGIAAITQRHTRLRNTWGLWRNFLEHELLWSIDPQGPPSSRPKRWRAPFWSWASTENGKVINNYYKRLPVLPRLMIKPEIQVPVNTSFDERLPILAWTPMNYSMVLKGDLRTANLIVTLDEAKNRIYAIELESTGRWSESEEHEFRPDTPMQICSSSVQCFLVLHYDKGRLGGDYYVDVRLVLLPLGLEDDRIMKRVGYMETRYKEQRDWDGIYEDLWWKHVEFR</sequence>
<feature type="domain" description="Heterokaryon incompatibility" evidence="1">
    <location>
        <begin position="73"/>
        <end position="190"/>
    </location>
</feature>
<dbReference type="Proteomes" id="UP000250140">
    <property type="component" value="Unassembled WGS sequence"/>
</dbReference>
<dbReference type="OrthoDB" id="5347061at2759"/>